<keyword evidence="2" id="KW-0732">Signal</keyword>
<accession>A0A9D9ICE5</accession>
<dbReference type="InterPro" id="IPR008929">
    <property type="entry name" value="Chondroitin_lyas"/>
</dbReference>
<sequence length="432" mass="49188">KSLDFALKEKYGLVYQLEHGTLEDGFWFECSTAYHFYAFQNFMLYEKFAQHTEYSNLGNPAYLKMLESILRIEKSDGSFPLLNDAHPEQGDRDGYGLYEFAYKTWKSKTILKELNRKYRTEKRLSPESFFYGVPVLSECSEEITQETLVGENGLGASVIRKGPLYLLFRHGPYGGEHDHYDRLGISYYYDNVPVSIDMGTTGYGAILHYDYYKNTPTHNTVSINEGNQPPSAGRLLSFEEHDGRVRVKASAEWVDDYPFTIKQWDDESYRHAYMERLIDVGEDAVFDVFRVRAENASELLYSFHFHGERIYSDSVEPMEALSSRKPLCHLDSWARTVSDTLHTAYVNKGVHTDVYSYVPSGEIITASGPDNPSSMKMSYVIGKTDGKEAVFASLISSGYGRSYVTDAVFSVENGKVRAEAVMADGRKVIFTE</sequence>
<dbReference type="GO" id="GO:0042597">
    <property type="term" value="C:periplasmic space"/>
    <property type="evidence" value="ECO:0007669"/>
    <property type="project" value="UniProtKB-SubCell"/>
</dbReference>
<feature type="domain" description="Heparinase II/III-like C-terminal" evidence="5">
    <location>
        <begin position="155"/>
        <end position="247"/>
    </location>
</feature>
<feature type="non-terminal residue" evidence="6">
    <location>
        <position position="1"/>
    </location>
</feature>
<dbReference type="PANTHER" id="PTHR39210:SF1">
    <property type="entry name" value="HEPARIN-SULFATE LYASE"/>
    <property type="match status" value="1"/>
</dbReference>
<dbReference type="GO" id="GO:0016829">
    <property type="term" value="F:lyase activity"/>
    <property type="evidence" value="ECO:0007669"/>
    <property type="project" value="UniProtKB-KW"/>
</dbReference>
<dbReference type="Gene3D" id="1.50.10.100">
    <property type="entry name" value="Chondroitin AC/alginate lyase"/>
    <property type="match status" value="1"/>
</dbReference>
<dbReference type="AlphaFoldDB" id="A0A9D9ICE5"/>
<dbReference type="Gene3D" id="2.70.98.70">
    <property type="match status" value="1"/>
</dbReference>
<gene>
    <name evidence="6" type="ORF">IAA72_09790</name>
</gene>
<dbReference type="PANTHER" id="PTHR39210">
    <property type="entry name" value="HEPARIN-SULFATE LYASE"/>
    <property type="match status" value="1"/>
</dbReference>
<keyword evidence="4" id="KW-0456">Lyase</keyword>
<dbReference type="Pfam" id="PF07940">
    <property type="entry name" value="Hepar_II_III_C"/>
    <property type="match status" value="1"/>
</dbReference>
<proteinExistence type="predicted"/>
<evidence type="ECO:0000313" key="6">
    <source>
        <dbReference type="EMBL" id="MBO8470054.1"/>
    </source>
</evidence>
<evidence type="ECO:0000259" key="5">
    <source>
        <dbReference type="Pfam" id="PF07940"/>
    </source>
</evidence>
<evidence type="ECO:0000256" key="1">
    <source>
        <dbReference type="ARBA" id="ARBA00004418"/>
    </source>
</evidence>
<reference evidence="6" key="2">
    <citation type="journal article" date="2021" name="PeerJ">
        <title>Extensive microbial diversity within the chicken gut microbiome revealed by metagenomics and culture.</title>
        <authorList>
            <person name="Gilroy R."/>
            <person name="Ravi A."/>
            <person name="Getino M."/>
            <person name="Pursley I."/>
            <person name="Horton D.L."/>
            <person name="Alikhan N.F."/>
            <person name="Baker D."/>
            <person name="Gharbi K."/>
            <person name="Hall N."/>
            <person name="Watson M."/>
            <person name="Adriaenssens E.M."/>
            <person name="Foster-Nyarko E."/>
            <person name="Jarju S."/>
            <person name="Secka A."/>
            <person name="Antonio M."/>
            <person name="Oren A."/>
            <person name="Chaudhuri R.R."/>
            <person name="La Ragione R."/>
            <person name="Hildebrand F."/>
            <person name="Pallen M.J."/>
        </authorList>
    </citation>
    <scope>NUCLEOTIDE SEQUENCE</scope>
    <source>
        <strain evidence="6">14700</strain>
    </source>
</reference>
<dbReference type="InterPro" id="IPR012480">
    <property type="entry name" value="Hepar_II_III_C"/>
</dbReference>
<protein>
    <submittedName>
        <fullName evidence="6">Heparinase II/III family protein</fullName>
    </submittedName>
</protein>
<keyword evidence="3" id="KW-0574">Periplasm</keyword>
<evidence type="ECO:0000313" key="7">
    <source>
        <dbReference type="Proteomes" id="UP000810292"/>
    </source>
</evidence>
<dbReference type="Proteomes" id="UP000810292">
    <property type="component" value="Unassembled WGS sequence"/>
</dbReference>
<dbReference type="SUPFAM" id="SSF48230">
    <property type="entry name" value="Chondroitin AC/alginate lyase"/>
    <property type="match status" value="1"/>
</dbReference>
<comment type="subcellular location">
    <subcellularLocation>
        <location evidence="1">Periplasm</location>
    </subcellularLocation>
</comment>
<name>A0A9D9ICE5_9SPIO</name>
<reference evidence="6" key="1">
    <citation type="submission" date="2020-10" db="EMBL/GenBank/DDBJ databases">
        <authorList>
            <person name="Gilroy R."/>
        </authorList>
    </citation>
    <scope>NUCLEOTIDE SEQUENCE</scope>
    <source>
        <strain evidence="6">14700</strain>
    </source>
</reference>
<organism evidence="6 7">
    <name type="scientific">Candidatus Ornithospirochaeta stercoravium</name>
    <dbReference type="NCBI Taxonomy" id="2840897"/>
    <lineage>
        <taxon>Bacteria</taxon>
        <taxon>Pseudomonadati</taxon>
        <taxon>Spirochaetota</taxon>
        <taxon>Spirochaetia</taxon>
        <taxon>Spirochaetales</taxon>
        <taxon>Spirochaetaceae</taxon>
        <taxon>Spirochaetaceae incertae sedis</taxon>
        <taxon>Candidatus Ornithospirochaeta</taxon>
    </lineage>
</organism>
<comment type="caution">
    <text evidence="6">The sequence shown here is derived from an EMBL/GenBank/DDBJ whole genome shotgun (WGS) entry which is preliminary data.</text>
</comment>
<dbReference type="EMBL" id="JADIMF010000157">
    <property type="protein sequence ID" value="MBO8470054.1"/>
    <property type="molecule type" value="Genomic_DNA"/>
</dbReference>
<evidence type="ECO:0000256" key="2">
    <source>
        <dbReference type="ARBA" id="ARBA00022729"/>
    </source>
</evidence>
<evidence type="ECO:0000256" key="4">
    <source>
        <dbReference type="ARBA" id="ARBA00023239"/>
    </source>
</evidence>
<evidence type="ECO:0000256" key="3">
    <source>
        <dbReference type="ARBA" id="ARBA00022764"/>
    </source>
</evidence>